<dbReference type="EMBL" id="CM020619">
    <property type="protein sequence ID" value="KAK1863465.1"/>
    <property type="molecule type" value="Genomic_DNA"/>
</dbReference>
<evidence type="ECO:0000313" key="1">
    <source>
        <dbReference type="EMBL" id="KAK1863465.1"/>
    </source>
</evidence>
<dbReference type="Proteomes" id="UP000798662">
    <property type="component" value="Chromosome 2"/>
</dbReference>
<gene>
    <name evidence="1" type="ORF">I4F81_006020</name>
</gene>
<organism evidence="1 2">
    <name type="scientific">Pyropia yezoensis</name>
    <name type="common">Susabi-nori</name>
    <name type="synonym">Porphyra yezoensis</name>
    <dbReference type="NCBI Taxonomy" id="2788"/>
    <lineage>
        <taxon>Eukaryota</taxon>
        <taxon>Rhodophyta</taxon>
        <taxon>Bangiophyceae</taxon>
        <taxon>Bangiales</taxon>
        <taxon>Bangiaceae</taxon>
        <taxon>Pyropia</taxon>
    </lineage>
</organism>
<sequence>MLRQVAIRASAAARSAAGPAAAAQRRHLAEAAVAADKLHFNFLLPGGAIQKDAAVDMVLVPASSGVMGILPRHAPTVAQLRPGVVEVHADGAKEKYFVSSGFAFVHKERTDVCAVAAAPLADLDAAAVTQGVADAQAAMAAAKNDTEKAEAQIGLDTYTAMRSALAMA</sequence>
<keyword evidence="2" id="KW-1185">Reference proteome</keyword>
<name>A0ACC3C0D9_PYRYE</name>
<protein>
    <submittedName>
        <fullName evidence="1">Uncharacterized protein</fullName>
    </submittedName>
</protein>
<evidence type="ECO:0000313" key="2">
    <source>
        <dbReference type="Proteomes" id="UP000798662"/>
    </source>
</evidence>
<comment type="caution">
    <text evidence="1">The sequence shown here is derived from an EMBL/GenBank/DDBJ whole genome shotgun (WGS) entry which is preliminary data.</text>
</comment>
<proteinExistence type="predicted"/>
<accession>A0ACC3C0D9</accession>
<reference evidence="1" key="1">
    <citation type="submission" date="2019-11" db="EMBL/GenBank/DDBJ databases">
        <title>Nori genome reveals adaptations in red seaweeds to the harsh intertidal environment.</title>
        <authorList>
            <person name="Wang D."/>
            <person name="Mao Y."/>
        </authorList>
    </citation>
    <scope>NUCLEOTIDE SEQUENCE</scope>
    <source>
        <tissue evidence="1">Gametophyte</tissue>
    </source>
</reference>